<feature type="chain" id="PRO_5035283044" description="ARM repeat superfamily protein" evidence="2">
    <location>
        <begin position="19"/>
        <end position="442"/>
    </location>
</feature>
<evidence type="ECO:0008006" key="5">
    <source>
        <dbReference type="Google" id="ProtNLM"/>
    </source>
</evidence>
<name>A0A8J5BZR2_ZINOF</name>
<gene>
    <name evidence="3" type="ORF">ZIOFF_074200</name>
</gene>
<feature type="signal peptide" evidence="2">
    <location>
        <begin position="1"/>
        <end position="18"/>
    </location>
</feature>
<keyword evidence="4" id="KW-1185">Reference proteome</keyword>
<comment type="caution">
    <text evidence="3">The sequence shown here is derived from an EMBL/GenBank/DDBJ whole genome shotgun (WGS) entry which is preliminary data.</text>
</comment>
<organism evidence="3 4">
    <name type="scientific">Zingiber officinale</name>
    <name type="common">Ginger</name>
    <name type="synonym">Amomum zingiber</name>
    <dbReference type="NCBI Taxonomy" id="94328"/>
    <lineage>
        <taxon>Eukaryota</taxon>
        <taxon>Viridiplantae</taxon>
        <taxon>Streptophyta</taxon>
        <taxon>Embryophyta</taxon>
        <taxon>Tracheophyta</taxon>
        <taxon>Spermatophyta</taxon>
        <taxon>Magnoliopsida</taxon>
        <taxon>Liliopsida</taxon>
        <taxon>Zingiberales</taxon>
        <taxon>Zingiberaceae</taxon>
        <taxon>Zingiber</taxon>
    </lineage>
</organism>
<keyword evidence="2" id="KW-0732">Signal</keyword>
<dbReference type="PANTHER" id="PTHR46700:SF2">
    <property type="entry name" value="ARM REPEAT SUPERFAMILY PROTEIN"/>
    <property type="match status" value="1"/>
</dbReference>
<protein>
    <recommendedName>
        <fullName evidence="5">ARM repeat superfamily protein</fullName>
    </recommendedName>
</protein>
<evidence type="ECO:0000256" key="1">
    <source>
        <dbReference type="PROSITE-ProRule" id="PRU00259"/>
    </source>
</evidence>
<dbReference type="EMBL" id="JACMSC010000022">
    <property type="protein sequence ID" value="KAG6469478.1"/>
    <property type="molecule type" value="Genomic_DNA"/>
</dbReference>
<evidence type="ECO:0000313" key="4">
    <source>
        <dbReference type="Proteomes" id="UP000734854"/>
    </source>
</evidence>
<dbReference type="InterPro" id="IPR016024">
    <property type="entry name" value="ARM-type_fold"/>
</dbReference>
<feature type="repeat" description="ARM" evidence="1">
    <location>
        <begin position="203"/>
        <end position="247"/>
    </location>
</feature>
<dbReference type="Gene3D" id="1.25.10.10">
    <property type="entry name" value="Leucine-rich Repeat Variant"/>
    <property type="match status" value="2"/>
</dbReference>
<evidence type="ECO:0000256" key="2">
    <source>
        <dbReference type="SAM" id="SignalP"/>
    </source>
</evidence>
<dbReference type="Proteomes" id="UP000734854">
    <property type="component" value="Unassembled WGS sequence"/>
</dbReference>
<sequence>MFFLPVLLFLIACIFDKAAQIRACLIPLLLPRQQEAAIFNFLVFIASPVKVSRILLRERVMEESGGVVAEQVAAARTRAAVKQLHFGEGEEMKLAAVAEIKKVVAGDTQEKRRMAALGVIPPMVAMVAELKDEHRRRLVVETLEQLAHGTFKNKALIVEAGLLVKLGGPKVNSSELEKTQCLAPLLSSLSSLAKTEFPIDARQMLPFLIQILNSNATTKQSKLACVAALYNLSTKLENIKAIVSSGAVHELLKLSQNRVIGGGGGAEGALSTLSNLMLSETGKRAIADDPIAVEALMETMAREDEPKCQELAAYLLMVVAHRSNEQRRRMAELGIVQLALEVALLGSPLAQKRALKMLQWFKNEGRERIRGHSGPQPEELLTSADSSTCERQLRECKKAVRRMVKQSLDRNMEVITRRAHAPEGFSRLKTLAATSSSKSLPC</sequence>
<dbReference type="AlphaFoldDB" id="A0A8J5BZR2"/>
<evidence type="ECO:0000313" key="3">
    <source>
        <dbReference type="EMBL" id="KAG6469478.1"/>
    </source>
</evidence>
<dbReference type="InterPro" id="IPR000225">
    <property type="entry name" value="Armadillo"/>
</dbReference>
<proteinExistence type="predicted"/>
<dbReference type="SUPFAM" id="SSF48371">
    <property type="entry name" value="ARM repeat"/>
    <property type="match status" value="1"/>
</dbReference>
<dbReference type="InterPro" id="IPR011989">
    <property type="entry name" value="ARM-like"/>
</dbReference>
<accession>A0A8J5BZR2</accession>
<reference evidence="3 4" key="1">
    <citation type="submission" date="2020-08" db="EMBL/GenBank/DDBJ databases">
        <title>Plant Genome Project.</title>
        <authorList>
            <person name="Zhang R.-G."/>
        </authorList>
    </citation>
    <scope>NUCLEOTIDE SEQUENCE [LARGE SCALE GENOMIC DNA]</scope>
    <source>
        <tissue evidence="3">Rhizome</tissue>
    </source>
</reference>
<dbReference type="PROSITE" id="PS50176">
    <property type="entry name" value="ARM_REPEAT"/>
    <property type="match status" value="1"/>
</dbReference>
<dbReference type="PANTHER" id="PTHR46700">
    <property type="entry name" value="ARM REPEAT SUPERFAMILY PROTEIN"/>
    <property type="match status" value="1"/>
</dbReference>